<proteinExistence type="predicted"/>
<sequence>MAGEFGRRTSPVWDHYTFIKLDDGVFAECKYCKTKRYQADSYVGTSNIKRHTEKCQSYKEFLATNAYNSMESSFDQKRYCELFDEAILCHGYALSLVEHEKLRAFHQYLNPNVKDISKYTITKYYMLKHETHKKLLLESMHSVSSRICFTCDGWSACTSRSYFALTAHYVDNNWKLQSKILNFRRSPSS</sequence>
<name>A0ABR2DH01_9ROSI</name>
<feature type="domain" description="BED-type" evidence="7">
    <location>
        <begin position="7"/>
        <end position="65"/>
    </location>
</feature>
<dbReference type="Pfam" id="PF02892">
    <property type="entry name" value="zf-BED"/>
    <property type="match status" value="1"/>
</dbReference>
<evidence type="ECO:0000256" key="6">
    <source>
        <dbReference type="PROSITE-ProRule" id="PRU00027"/>
    </source>
</evidence>
<gene>
    <name evidence="8" type="ORF">V6N12_044340</name>
</gene>
<dbReference type="EMBL" id="JBBPBM010000028">
    <property type="protein sequence ID" value="KAK8538205.1"/>
    <property type="molecule type" value="Genomic_DNA"/>
</dbReference>
<dbReference type="InterPro" id="IPR036236">
    <property type="entry name" value="Znf_C2H2_sf"/>
</dbReference>
<evidence type="ECO:0000313" key="8">
    <source>
        <dbReference type="EMBL" id="KAK8538205.1"/>
    </source>
</evidence>
<dbReference type="SMART" id="SM00614">
    <property type="entry name" value="ZnF_BED"/>
    <property type="match status" value="1"/>
</dbReference>
<organism evidence="8 9">
    <name type="scientific">Hibiscus sabdariffa</name>
    <name type="common">roselle</name>
    <dbReference type="NCBI Taxonomy" id="183260"/>
    <lineage>
        <taxon>Eukaryota</taxon>
        <taxon>Viridiplantae</taxon>
        <taxon>Streptophyta</taxon>
        <taxon>Embryophyta</taxon>
        <taxon>Tracheophyta</taxon>
        <taxon>Spermatophyta</taxon>
        <taxon>Magnoliopsida</taxon>
        <taxon>eudicotyledons</taxon>
        <taxon>Gunneridae</taxon>
        <taxon>Pentapetalae</taxon>
        <taxon>rosids</taxon>
        <taxon>malvids</taxon>
        <taxon>Malvales</taxon>
        <taxon>Malvaceae</taxon>
        <taxon>Malvoideae</taxon>
        <taxon>Hibiscus</taxon>
    </lineage>
</organism>
<dbReference type="Proteomes" id="UP001472677">
    <property type="component" value="Unassembled WGS sequence"/>
</dbReference>
<accession>A0ABR2DH01</accession>
<evidence type="ECO:0000313" key="9">
    <source>
        <dbReference type="Proteomes" id="UP001472677"/>
    </source>
</evidence>
<evidence type="ECO:0000256" key="2">
    <source>
        <dbReference type="ARBA" id="ARBA00022771"/>
    </source>
</evidence>
<keyword evidence="3" id="KW-0862">Zinc</keyword>
<evidence type="ECO:0000256" key="4">
    <source>
        <dbReference type="ARBA" id="ARBA00023015"/>
    </source>
</evidence>
<protein>
    <recommendedName>
        <fullName evidence="7">BED-type domain-containing protein</fullName>
    </recommendedName>
</protein>
<dbReference type="PROSITE" id="PS50808">
    <property type="entry name" value="ZF_BED"/>
    <property type="match status" value="1"/>
</dbReference>
<evidence type="ECO:0000259" key="7">
    <source>
        <dbReference type="PROSITE" id="PS50808"/>
    </source>
</evidence>
<dbReference type="PANTHER" id="PTHR46481:SF6">
    <property type="entry name" value="ZINC FINGER BED DOMAIN-CONTAINING PROTEIN RICESLEEPER 2-LIKE"/>
    <property type="match status" value="1"/>
</dbReference>
<evidence type="ECO:0000256" key="5">
    <source>
        <dbReference type="ARBA" id="ARBA00023163"/>
    </source>
</evidence>
<comment type="caution">
    <text evidence="8">The sequence shown here is derived from an EMBL/GenBank/DDBJ whole genome shotgun (WGS) entry which is preliminary data.</text>
</comment>
<evidence type="ECO:0000256" key="1">
    <source>
        <dbReference type="ARBA" id="ARBA00022723"/>
    </source>
</evidence>
<keyword evidence="9" id="KW-1185">Reference proteome</keyword>
<reference evidence="8 9" key="1">
    <citation type="journal article" date="2024" name="G3 (Bethesda)">
        <title>Genome assembly of Hibiscus sabdariffa L. provides insights into metabolisms of medicinal natural products.</title>
        <authorList>
            <person name="Kim T."/>
        </authorList>
    </citation>
    <scope>NUCLEOTIDE SEQUENCE [LARGE SCALE GENOMIC DNA]</scope>
    <source>
        <strain evidence="8">TK-2024</strain>
        <tissue evidence="8">Old leaves</tissue>
    </source>
</reference>
<dbReference type="PANTHER" id="PTHR46481">
    <property type="entry name" value="ZINC FINGER BED DOMAIN-CONTAINING PROTEIN 4"/>
    <property type="match status" value="1"/>
</dbReference>
<dbReference type="SUPFAM" id="SSF57667">
    <property type="entry name" value="beta-beta-alpha zinc fingers"/>
    <property type="match status" value="1"/>
</dbReference>
<dbReference type="InterPro" id="IPR052035">
    <property type="entry name" value="ZnF_BED_domain_contain"/>
</dbReference>
<dbReference type="InterPro" id="IPR003656">
    <property type="entry name" value="Znf_BED"/>
</dbReference>
<dbReference type="InterPro" id="IPR012337">
    <property type="entry name" value="RNaseH-like_sf"/>
</dbReference>
<dbReference type="SUPFAM" id="SSF53098">
    <property type="entry name" value="Ribonuclease H-like"/>
    <property type="match status" value="1"/>
</dbReference>
<keyword evidence="2 6" id="KW-0863">Zinc-finger</keyword>
<keyword evidence="5" id="KW-0804">Transcription</keyword>
<keyword evidence="4" id="KW-0805">Transcription regulation</keyword>
<evidence type="ECO:0000256" key="3">
    <source>
        <dbReference type="ARBA" id="ARBA00022833"/>
    </source>
</evidence>
<keyword evidence="1" id="KW-0479">Metal-binding</keyword>